<dbReference type="eggNOG" id="COG1305">
    <property type="taxonomic scope" value="Bacteria"/>
</dbReference>
<dbReference type="SMART" id="SM00460">
    <property type="entry name" value="TGc"/>
    <property type="match status" value="1"/>
</dbReference>
<dbReference type="EMBL" id="ANHY01000002">
    <property type="protein sequence ID" value="EKV32815.1"/>
    <property type="molecule type" value="Genomic_DNA"/>
</dbReference>
<gene>
    <name evidence="2" type="ORF">C882_1653</name>
</gene>
<feature type="domain" description="Transglutaminase-like" evidence="1">
    <location>
        <begin position="162"/>
        <end position="228"/>
    </location>
</feature>
<dbReference type="Gene3D" id="3.10.620.30">
    <property type="match status" value="1"/>
</dbReference>
<comment type="caution">
    <text evidence="2">The sequence shown here is derived from an EMBL/GenBank/DDBJ whole genome shotgun (WGS) entry which is preliminary data.</text>
</comment>
<dbReference type="InterPro" id="IPR038765">
    <property type="entry name" value="Papain-like_cys_pep_sf"/>
</dbReference>
<evidence type="ECO:0000313" key="3">
    <source>
        <dbReference type="Proteomes" id="UP000009881"/>
    </source>
</evidence>
<dbReference type="Proteomes" id="UP000009881">
    <property type="component" value="Unassembled WGS sequence"/>
</dbReference>
<name>K9H3G5_9PROT</name>
<protein>
    <submittedName>
        <fullName evidence="2">Transglutaminase protein</fullName>
    </submittedName>
</protein>
<keyword evidence="3" id="KW-1185">Reference proteome</keyword>
<dbReference type="RefSeq" id="WP_009538642.1">
    <property type="nucleotide sequence ID" value="NZ_ANHY01000002.1"/>
</dbReference>
<accession>K9H3G5</accession>
<dbReference type="SUPFAM" id="SSF54001">
    <property type="entry name" value="Cysteine proteinases"/>
    <property type="match status" value="1"/>
</dbReference>
<dbReference type="PANTHER" id="PTHR33490">
    <property type="entry name" value="BLR5614 PROTEIN-RELATED"/>
    <property type="match status" value="1"/>
</dbReference>
<dbReference type="InterPro" id="IPR002931">
    <property type="entry name" value="Transglutaminase-like"/>
</dbReference>
<dbReference type="PATRIC" id="fig|1238182.3.peg.191"/>
<evidence type="ECO:0000259" key="1">
    <source>
        <dbReference type="SMART" id="SM00460"/>
    </source>
</evidence>
<reference evidence="2 3" key="1">
    <citation type="journal article" date="2013" name="Genome Announc.">
        <title>Draft Genome Sequence of an Alphaproteobacterium, Caenispirillum salinarum AK4(T), Isolated from a Solar Saltern.</title>
        <authorList>
            <person name="Khatri I."/>
            <person name="Singh A."/>
            <person name="Korpole S."/>
            <person name="Pinnaka A.K."/>
            <person name="Subramanian S."/>
        </authorList>
    </citation>
    <scope>NUCLEOTIDE SEQUENCE [LARGE SCALE GENOMIC DNA]</scope>
    <source>
        <strain evidence="2 3">AK4</strain>
    </source>
</reference>
<sequence>MLLRVGYDVRYDCPGPTPMIVLLTIHHSLSHAMLRPDRLATDPPVPITPYRDGFGNWCSRLVAPPGTMRLTTDATLRLPRVPDERPPPDAPLTPVQDLPPETLVYLLGSRYCETDRLSQAAWDTFGHLPLTWARVEAVNDWVHSHITFGYHFARPTKTAFEAFTERTGVCRDFAHLGVALCRALNVPARYCTGYLGDIDIPPPAGPMDFAGWFEVFVGGRWYTVDPRNRVPRVGRVLIAQGRDAADVPLTHIFGPAGLTSFRVWTDEVPEGG</sequence>
<dbReference type="Pfam" id="PF01841">
    <property type="entry name" value="Transglut_core"/>
    <property type="match status" value="1"/>
</dbReference>
<dbReference type="Gene3D" id="2.60.40.2250">
    <property type="match status" value="1"/>
</dbReference>
<dbReference type="PANTHER" id="PTHR33490:SF12">
    <property type="entry name" value="BLL5557 PROTEIN"/>
    <property type="match status" value="1"/>
</dbReference>
<dbReference type="AlphaFoldDB" id="K9H3G5"/>
<dbReference type="OrthoDB" id="5438043at2"/>
<evidence type="ECO:0000313" key="2">
    <source>
        <dbReference type="EMBL" id="EKV32815.1"/>
    </source>
</evidence>
<dbReference type="STRING" id="1238182.C882_1653"/>
<proteinExistence type="predicted"/>
<organism evidence="2 3">
    <name type="scientific">Caenispirillum salinarum AK4</name>
    <dbReference type="NCBI Taxonomy" id="1238182"/>
    <lineage>
        <taxon>Bacteria</taxon>
        <taxon>Pseudomonadati</taxon>
        <taxon>Pseudomonadota</taxon>
        <taxon>Alphaproteobacteria</taxon>
        <taxon>Rhodospirillales</taxon>
        <taxon>Novispirillaceae</taxon>
        <taxon>Caenispirillum</taxon>
    </lineage>
</organism>